<feature type="non-terminal residue" evidence="2">
    <location>
        <position position="37"/>
    </location>
</feature>
<keyword evidence="3" id="KW-1185">Reference proteome</keyword>
<dbReference type="Pfam" id="PF26355">
    <property type="entry name" value="HTH_VMAP-M9"/>
    <property type="match status" value="1"/>
</dbReference>
<dbReference type="InterPro" id="IPR058651">
    <property type="entry name" value="HTH_VMAP-M9"/>
</dbReference>
<gene>
    <name evidence="2" type="ORF">AmaxDRAFT_3785</name>
</gene>
<evidence type="ECO:0000259" key="1">
    <source>
        <dbReference type="Pfam" id="PF26355"/>
    </source>
</evidence>
<proteinExistence type="predicted"/>
<dbReference type="EMBL" id="ABYK01000032">
    <property type="protein sequence ID" value="EDZ93397.1"/>
    <property type="molecule type" value="Genomic_DNA"/>
</dbReference>
<comment type="caution">
    <text evidence="2">The sequence shown here is derived from an EMBL/GenBank/DDBJ whole genome shotgun (WGS) entry which is preliminary data.</text>
</comment>
<accession>B5W4T7</accession>
<protein>
    <recommendedName>
        <fullName evidence="1">vWA-MoxR associated protein N-terminal HTH domain-containing protein</fullName>
    </recommendedName>
</protein>
<dbReference type="AlphaFoldDB" id="B5W4T7"/>
<evidence type="ECO:0000313" key="3">
    <source>
        <dbReference type="Proteomes" id="UP000004061"/>
    </source>
</evidence>
<reference evidence="2 3" key="1">
    <citation type="journal article" date="2011" name="Appl. Environ. Microbiol.">
        <title>Contribution of a Sodium Ion Gradient to Energy Conservation during Fermentation in the Cyanobacterium Arthrospira (Spirulina) maxima CS-328.</title>
        <authorList>
            <person name="Carrieri D."/>
            <person name="Ananyev G."/>
            <person name="Lenz O."/>
            <person name="Bryant D.A."/>
            <person name="Dismukes G.C."/>
        </authorList>
    </citation>
    <scope>NUCLEOTIDE SEQUENCE [LARGE SCALE GENOMIC DNA]</scope>
    <source>
        <strain evidence="2 3">CS-328</strain>
    </source>
</reference>
<organism evidence="2 3">
    <name type="scientific">Limnospira maxima CS-328</name>
    <dbReference type="NCBI Taxonomy" id="513049"/>
    <lineage>
        <taxon>Bacteria</taxon>
        <taxon>Bacillati</taxon>
        <taxon>Cyanobacteriota</taxon>
        <taxon>Cyanophyceae</taxon>
        <taxon>Oscillatoriophycideae</taxon>
        <taxon>Oscillatoriales</taxon>
        <taxon>Sirenicapillariaceae</taxon>
        <taxon>Limnospira</taxon>
    </lineage>
</organism>
<sequence>MDVQEVLQWTDRLVFSKTGKHLDSFRKAVLDELGNEK</sequence>
<feature type="domain" description="vWA-MoxR associated protein N-terminal HTH" evidence="1">
    <location>
        <begin position="1"/>
        <end position="33"/>
    </location>
</feature>
<name>B5W4T7_LIMMA</name>
<dbReference type="Proteomes" id="UP000004061">
    <property type="component" value="Unassembled WGS sequence"/>
</dbReference>
<evidence type="ECO:0000313" key="2">
    <source>
        <dbReference type="EMBL" id="EDZ93397.1"/>
    </source>
</evidence>